<accession>J3KCA0</accession>
<dbReference type="KEGG" id="cim:CIMG_03860"/>
<evidence type="ECO:0000313" key="2">
    <source>
        <dbReference type="Proteomes" id="UP000001261"/>
    </source>
</evidence>
<dbReference type="GeneID" id="4562689"/>
<dbReference type="RefSeq" id="XP_001244419.2">
    <property type="nucleotide sequence ID" value="XM_001244418.2"/>
</dbReference>
<name>J3KCA0_COCIM</name>
<dbReference type="VEuPathDB" id="FungiDB:CIMG_03860"/>
<sequence length="108" mass="11748">MKAEKRVRDQDAASGVHKQCKKGDKISTCVGGWTGSLPTGESPVLLSGRCRDPKNGKFPFPVRDTELPRISTSLTASSRQGVEIRLSKGRDKHCSVRLSNLAVHCICL</sequence>
<protein>
    <submittedName>
        <fullName evidence="1">Uncharacterized protein</fullName>
    </submittedName>
</protein>
<dbReference type="Proteomes" id="UP000001261">
    <property type="component" value="Unassembled WGS sequence"/>
</dbReference>
<keyword evidence="2" id="KW-1185">Reference proteome</keyword>
<dbReference type="InParanoid" id="J3KCA0"/>
<evidence type="ECO:0000313" key="1">
    <source>
        <dbReference type="EMBL" id="EAS32836.3"/>
    </source>
</evidence>
<dbReference type="EMBL" id="GG704916">
    <property type="protein sequence ID" value="EAS32836.3"/>
    <property type="molecule type" value="Genomic_DNA"/>
</dbReference>
<dbReference type="AlphaFoldDB" id="J3KCA0"/>
<organism evidence="1 2">
    <name type="scientific">Coccidioides immitis (strain RS)</name>
    <name type="common">Valley fever fungus</name>
    <dbReference type="NCBI Taxonomy" id="246410"/>
    <lineage>
        <taxon>Eukaryota</taxon>
        <taxon>Fungi</taxon>
        <taxon>Dikarya</taxon>
        <taxon>Ascomycota</taxon>
        <taxon>Pezizomycotina</taxon>
        <taxon>Eurotiomycetes</taxon>
        <taxon>Eurotiomycetidae</taxon>
        <taxon>Onygenales</taxon>
        <taxon>Onygenaceae</taxon>
        <taxon>Coccidioides</taxon>
    </lineage>
</organism>
<proteinExistence type="predicted"/>
<reference evidence="2" key="2">
    <citation type="journal article" date="2010" name="Genome Res.">
        <title>Population genomic sequencing of Coccidioides fungi reveals recent hybridization and transposon control.</title>
        <authorList>
            <person name="Neafsey D.E."/>
            <person name="Barker B.M."/>
            <person name="Sharpton T.J."/>
            <person name="Stajich J.E."/>
            <person name="Park D.J."/>
            <person name="Whiston E."/>
            <person name="Hung C.-Y."/>
            <person name="McMahan C."/>
            <person name="White J."/>
            <person name="Sykes S."/>
            <person name="Heiman D."/>
            <person name="Young S."/>
            <person name="Zeng Q."/>
            <person name="Abouelleil A."/>
            <person name="Aftuck L."/>
            <person name="Bessette D."/>
            <person name="Brown A."/>
            <person name="FitzGerald M."/>
            <person name="Lui A."/>
            <person name="Macdonald J.P."/>
            <person name="Priest M."/>
            <person name="Orbach M.J."/>
            <person name="Galgiani J.N."/>
            <person name="Kirkland T.N."/>
            <person name="Cole G.T."/>
            <person name="Birren B.W."/>
            <person name="Henn M.R."/>
            <person name="Taylor J.W."/>
            <person name="Rounsley S.D."/>
        </authorList>
    </citation>
    <scope>GENOME REANNOTATION</scope>
    <source>
        <strain evidence="2">RS</strain>
    </source>
</reference>
<gene>
    <name evidence="1" type="ORF">CIMG_03860</name>
</gene>
<reference evidence="2" key="1">
    <citation type="journal article" date="2009" name="Genome Res.">
        <title>Comparative genomic analyses of the human fungal pathogens Coccidioides and their relatives.</title>
        <authorList>
            <person name="Sharpton T.J."/>
            <person name="Stajich J.E."/>
            <person name="Rounsley S.D."/>
            <person name="Gardner M.J."/>
            <person name="Wortman J.R."/>
            <person name="Jordar V.S."/>
            <person name="Maiti R."/>
            <person name="Kodira C.D."/>
            <person name="Neafsey D.E."/>
            <person name="Zeng Q."/>
            <person name="Hung C.-Y."/>
            <person name="McMahan C."/>
            <person name="Muszewska A."/>
            <person name="Grynberg M."/>
            <person name="Mandel M.A."/>
            <person name="Kellner E.M."/>
            <person name="Barker B.M."/>
            <person name="Galgiani J.N."/>
            <person name="Orbach M.J."/>
            <person name="Kirkland T.N."/>
            <person name="Cole G.T."/>
            <person name="Henn M.R."/>
            <person name="Birren B.W."/>
            <person name="Taylor J.W."/>
        </authorList>
    </citation>
    <scope>NUCLEOTIDE SEQUENCE [LARGE SCALE GENOMIC DNA]</scope>
    <source>
        <strain evidence="2">RS</strain>
    </source>
</reference>